<dbReference type="InterPro" id="IPR001872">
    <property type="entry name" value="Peptidase_A8"/>
</dbReference>
<dbReference type="OrthoDB" id="1653128at2"/>
<evidence type="ECO:0000313" key="4">
    <source>
        <dbReference type="Proteomes" id="UP000433575"/>
    </source>
</evidence>
<proteinExistence type="predicted"/>
<dbReference type="GO" id="GO:0016020">
    <property type="term" value="C:membrane"/>
    <property type="evidence" value="ECO:0007669"/>
    <property type="project" value="InterPro"/>
</dbReference>
<protein>
    <submittedName>
        <fullName evidence="2">Signal peptidase II</fullName>
    </submittedName>
</protein>
<keyword evidence="1" id="KW-0472">Membrane</keyword>
<organism evidence="2 4">
    <name type="scientific">Holdemania massiliensis</name>
    <dbReference type="NCBI Taxonomy" id="1468449"/>
    <lineage>
        <taxon>Bacteria</taxon>
        <taxon>Bacillati</taxon>
        <taxon>Bacillota</taxon>
        <taxon>Erysipelotrichia</taxon>
        <taxon>Erysipelotrichales</taxon>
        <taxon>Erysipelotrichaceae</taxon>
        <taxon>Holdemania</taxon>
    </lineage>
</organism>
<keyword evidence="1" id="KW-0812">Transmembrane</keyword>
<sequence>MKRFRLWVLPVWGLILIDQSIKLVIANRFMDCEFTLIDGWLRFHPIQNTQLSYGGQFLSLLSNPLLLIVINLIILFLYWGGYRFYKIKRKKTTIVVRIIMICGLAGCFCSLIDKIFWGGSLDFLQIPNLFIFDGKDVYLTLSEVFFVILALRHNQEISAREFIRFCIDQFHTRLHQNSVKNKD</sequence>
<feature type="transmembrane region" description="Helical" evidence="1">
    <location>
        <begin position="61"/>
        <end position="82"/>
    </location>
</feature>
<dbReference type="GO" id="GO:0006508">
    <property type="term" value="P:proteolysis"/>
    <property type="evidence" value="ECO:0007669"/>
    <property type="project" value="InterPro"/>
</dbReference>
<accession>A0A6N7SBS1</accession>
<evidence type="ECO:0000313" key="3">
    <source>
        <dbReference type="EMBL" id="MSC34853.1"/>
    </source>
</evidence>
<feature type="transmembrane region" description="Helical" evidence="1">
    <location>
        <begin position="137"/>
        <end position="154"/>
    </location>
</feature>
<feature type="transmembrane region" description="Helical" evidence="1">
    <location>
        <begin position="94"/>
        <end position="117"/>
    </location>
</feature>
<evidence type="ECO:0000313" key="2">
    <source>
        <dbReference type="EMBL" id="MSA91082.1"/>
    </source>
</evidence>
<dbReference type="Pfam" id="PF01252">
    <property type="entry name" value="Peptidase_A8"/>
    <property type="match status" value="1"/>
</dbReference>
<reference evidence="4 5" key="1">
    <citation type="journal article" date="2019" name="Nat. Med.">
        <title>A library of human gut bacterial isolates paired with longitudinal multiomics data enables mechanistic microbiome research.</title>
        <authorList>
            <person name="Poyet M."/>
            <person name="Groussin M."/>
            <person name="Gibbons S.M."/>
            <person name="Avila-Pacheco J."/>
            <person name="Jiang X."/>
            <person name="Kearney S.M."/>
            <person name="Perrotta A.R."/>
            <person name="Berdy B."/>
            <person name="Zhao S."/>
            <person name="Lieberman T.D."/>
            <person name="Swanson P.K."/>
            <person name="Smith M."/>
            <person name="Roesemann S."/>
            <person name="Alexander J.E."/>
            <person name="Rich S.A."/>
            <person name="Livny J."/>
            <person name="Vlamakis H."/>
            <person name="Clish C."/>
            <person name="Bullock K."/>
            <person name="Deik A."/>
            <person name="Scott J."/>
            <person name="Pierce K.A."/>
            <person name="Xavier R.J."/>
            <person name="Alm E.J."/>
        </authorList>
    </citation>
    <scope>NUCLEOTIDE SEQUENCE [LARGE SCALE GENOMIC DNA]</scope>
    <source>
        <strain evidence="2 4">BIOML-A4</strain>
        <strain evidence="3 5">BIOML-A5</strain>
    </source>
</reference>
<keyword evidence="5" id="KW-1185">Reference proteome</keyword>
<dbReference type="EMBL" id="WKPJ01000043">
    <property type="protein sequence ID" value="MSA91082.1"/>
    <property type="molecule type" value="Genomic_DNA"/>
</dbReference>
<comment type="caution">
    <text evidence="2">The sequence shown here is derived from an EMBL/GenBank/DDBJ whole genome shotgun (WGS) entry which is preliminary data.</text>
</comment>
<name>A0A6N7SBS1_9FIRM</name>
<evidence type="ECO:0000313" key="5">
    <source>
        <dbReference type="Proteomes" id="UP000480929"/>
    </source>
</evidence>
<dbReference type="Proteomes" id="UP000480929">
    <property type="component" value="Unassembled WGS sequence"/>
</dbReference>
<dbReference type="Proteomes" id="UP000433575">
    <property type="component" value="Unassembled WGS sequence"/>
</dbReference>
<dbReference type="AlphaFoldDB" id="A0A6N7SBS1"/>
<keyword evidence="1" id="KW-1133">Transmembrane helix</keyword>
<evidence type="ECO:0000256" key="1">
    <source>
        <dbReference type="SAM" id="Phobius"/>
    </source>
</evidence>
<gene>
    <name evidence="3" type="ORF">GKD88_17170</name>
    <name evidence="2" type="ORF">GKE08_17290</name>
</gene>
<dbReference type="GO" id="GO:0004190">
    <property type="term" value="F:aspartic-type endopeptidase activity"/>
    <property type="evidence" value="ECO:0007669"/>
    <property type="project" value="InterPro"/>
</dbReference>
<dbReference type="GeneID" id="42456283"/>
<dbReference type="EMBL" id="WKPI01000046">
    <property type="protein sequence ID" value="MSC34853.1"/>
    <property type="molecule type" value="Genomic_DNA"/>
</dbReference>
<dbReference type="RefSeq" id="WP_020224421.1">
    <property type="nucleotide sequence ID" value="NZ_AP031450.1"/>
</dbReference>